<feature type="modified residue" description="4-aspartylphosphate" evidence="2">
    <location>
        <position position="58"/>
    </location>
</feature>
<dbReference type="PROSITE" id="PS50110">
    <property type="entry name" value="RESPONSE_REGULATORY"/>
    <property type="match status" value="1"/>
</dbReference>
<dbReference type="Gene3D" id="3.40.50.2300">
    <property type="match status" value="1"/>
</dbReference>
<dbReference type="InterPro" id="IPR001789">
    <property type="entry name" value="Sig_transdc_resp-reg_receiver"/>
</dbReference>
<evidence type="ECO:0000256" key="1">
    <source>
        <dbReference type="ARBA" id="ARBA00022553"/>
    </source>
</evidence>
<dbReference type="Proteomes" id="UP001338309">
    <property type="component" value="Unassembled WGS sequence"/>
</dbReference>
<evidence type="ECO:0000259" key="3">
    <source>
        <dbReference type="PROSITE" id="PS50110"/>
    </source>
</evidence>
<proteinExistence type="predicted"/>
<gene>
    <name evidence="4" type="ORF">Aconfl_40670</name>
</gene>
<reference evidence="4 5" key="1">
    <citation type="submission" date="2023-08" db="EMBL/GenBank/DDBJ databases">
        <title>Draft genome sequence of Algoriphagus confluentis.</title>
        <authorList>
            <person name="Takatani N."/>
            <person name="Hosokawa M."/>
            <person name="Sawabe T."/>
        </authorList>
    </citation>
    <scope>NUCLEOTIDE SEQUENCE [LARGE SCALE GENOMIC DNA]</scope>
    <source>
        <strain evidence="4 5">NBRC 111222</strain>
    </source>
</reference>
<name>A0ABQ6PTZ8_9BACT</name>
<evidence type="ECO:0000313" key="4">
    <source>
        <dbReference type="EMBL" id="GMQ31423.1"/>
    </source>
</evidence>
<evidence type="ECO:0000313" key="5">
    <source>
        <dbReference type="Proteomes" id="UP001338309"/>
    </source>
</evidence>
<sequence length="126" mass="14331">MKILIVDDERDIEDLFRQKFRKEIRNQGLELVFAFSGQEALDILGSENPPRVMYVFSDINMPGMSGLEMLSIAKEKFPQIQISMISAYGDSENYNKAMESGAKGFFTKPVDFEALRKEIGEIIAKN</sequence>
<dbReference type="EMBL" id="BTPD01000018">
    <property type="protein sequence ID" value="GMQ31423.1"/>
    <property type="molecule type" value="Genomic_DNA"/>
</dbReference>
<protein>
    <submittedName>
        <fullName evidence="4">Response regulator</fullName>
    </submittedName>
</protein>
<evidence type="ECO:0000256" key="2">
    <source>
        <dbReference type="PROSITE-ProRule" id="PRU00169"/>
    </source>
</evidence>
<dbReference type="SUPFAM" id="SSF52172">
    <property type="entry name" value="CheY-like"/>
    <property type="match status" value="1"/>
</dbReference>
<feature type="domain" description="Response regulatory" evidence="3">
    <location>
        <begin position="2"/>
        <end position="123"/>
    </location>
</feature>
<keyword evidence="5" id="KW-1185">Reference proteome</keyword>
<dbReference type="PANTHER" id="PTHR44591">
    <property type="entry name" value="STRESS RESPONSE REGULATOR PROTEIN 1"/>
    <property type="match status" value="1"/>
</dbReference>
<dbReference type="SMART" id="SM00448">
    <property type="entry name" value="REC"/>
    <property type="match status" value="1"/>
</dbReference>
<dbReference type="InterPro" id="IPR011006">
    <property type="entry name" value="CheY-like_superfamily"/>
</dbReference>
<dbReference type="Pfam" id="PF00072">
    <property type="entry name" value="Response_reg"/>
    <property type="match status" value="1"/>
</dbReference>
<dbReference type="PANTHER" id="PTHR44591:SF3">
    <property type="entry name" value="RESPONSE REGULATORY DOMAIN-CONTAINING PROTEIN"/>
    <property type="match status" value="1"/>
</dbReference>
<organism evidence="4 5">
    <name type="scientific">Algoriphagus confluentis</name>
    <dbReference type="NCBI Taxonomy" id="1697556"/>
    <lineage>
        <taxon>Bacteria</taxon>
        <taxon>Pseudomonadati</taxon>
        <taxon>Bacteroidota</taxon>
        <taxon>Cytophagia</taxon>
        <taxon>Cytophagales</taxon>
        <taxon>Cyclobacteriaceae</taxon>
        <taxon>Algoriphagus</taxon>
    </lineage>
</organism>
<comment type="caution">
    <text evidence="4">The sequence shown here is derived from an EMBL/GenBank/DDBJ whole genome shotgun (WGS) entry which is preliminary data.</text>
</comment>
<accession>A0ABQ6PTZ8</accession>
<dbReference type="InterPro" id="IPR050595">
    <property type="entry name" value="Bact_response_regulator"/>
</dbReference>
<keyword evidence="1 2" id="KW-0597">Phosphoprotein</keyword>
<dbReference type="RefSeq" id="WP_338226187.1">
    <property type="nucleotide sequence ID" value="NZ_BTPD01000018.1"/>
</dbReference>